<comment type="caution">
    <text evidence="8">The sequence shown here is derived from an EMBL/GenBank/DDBJ whole genome shotgun (WGS) entry which is preliminary data.</text>
</comment>
<feature type="chain" id="PRO_5041311408" evidence="6">
    <location>
        <begin position="25"/>
        <end position="839"/>
    </location>
</feature>
<dbReference type="PANTHER" id="PTHR44068">
    <property type="entry name" value="ZGC:194242"/>
    <property type="match status" value="1"/>
</dbReference>
<evidence type="ECO:0000256" key="4">
    <source>
        <dbReference type="SAM" id="MobiDB-lite"/>
    </source>
</evidence>
<keyword evidence="5" id="KW-0472">Membrane</keyword>
<keyword evidence="3" id="KW-0949">S-adenosyl-L-methionine</keyword>
<feature type="region of interest" description="Disordered" evidence="4">
    <location>
        <begin position="413"/>
        <end position="502"/>
    </location>
</feature>
<dbReference type="Pfam" id="PF08498">
    <property type="entry name" value="Sterol_MT_C"/>
    <property type="match status" value="1"/>
</dbReference>
<keyword evidence="5" id="KW-1133">Transmembrane helix</keyword>
<evidence type="ECO:0000313" key="9">
    <source>
        <dbReference type="Proteomes" id="UP001174909"/>
    </source>
</evidence>
<evidence type="ECO:0000256" key="2">
    <source>
        <dbReference type="ARBA" id="ARBA00038188"/>
    </source>
</evidence>
<dbReference type="InterPro" id="IPR013705">
    <property type="entry name" value="Sterol_MeTrfase_C"/>
</dbReference>
<protein>
    <submittedName>
        <fullName evidence="8">Cycloartenol-C-24-methyltransferase</fullName>
    </submittedName>
</protein>
<name>A0AA35X753_GEOBA</name>
<dbReference type="InterPro" id="IPR030384">
    <property type="entry name" value="MeTrfase_SMT"/>
</dbReference>
<accession>A0AA35X753</accession>
<dbReference type="CDD" id="cd02440">
    <property type="entry name" value="AdoMet_MTases"/>
    <property type="match status" value="1"/>
</dbReference>
<sequence length="839" mass="93273">MSTKRPAVDLLPFITVLALQLVLPLHVETSTNGIRRERAEREPGGGSCPFGFAEESFACSIRDSVDRLSLEHRPLLVHTRNEDGVDSLVFLREGEDKNYTFPLHTPLYHNLKAISHLPVSVVGVVAPDLVQGRPSPLSPSTLQALGELVAVLDRATGLVNEDNFPGQVGRQISIIDRTKEFIRDVNTSVPISYDVLEEFGSSVANELTGNAREAVRDYLQSLNKTVTELLTNKTISSEEFGNLSVVIEIPPFVEPNSFILQYYEQLLNYRYQSETQDPDRIVLSPYPLSSQESDYINTTTTNAFSATELTHAITRTFYGANEVFSSTHDPLSQAAGEIICSPNLSFPSCLEDRNGNNREEKLPPGFGNPTERGYVAAIIFTSAFCMVLMIVVVCIFREGKVMRMERRKEDPLFSRKPNRIGGRINDGSGSDEDEDEVQVTSNRRASLEDNRDTVEPVTNTRAGFYQNRQQSGSSRRLRERSSVGHLSPGSGRDRSRPSVTYSEVLSTNKPYRAILRDMAAERNVETAAGPGIADVCQKPYDGKIRDNVAEYSEKFAKTGEREGDFDYESRTEKTIEITQSYYTLVTDFYEYGYGASFHFGPVRDGQTLQDCLLDYEHEIARNLNARPGMKILDIGCGIGGPARAIARYSGASVTGLNICHYQVNRAKELTKLCGLQDLVSFKQVHRVLKPGAMFVDSAWAMTDLYDPNNPQHVKIKGEIEYGSGVHQLRTVKDILDGLKESGMELVGFRSCHHEGDKPWTCFLQGQSTCSLKHFRTSTIGRMATHCLVYLLETFKILPQGSSKVHSVLLTCGDGLIEGGKTDIFTPMFRIVARKPGSSD</sequence>
<reference evidence="8" key="1">
    <citation type="submission" date="2023-03" db="EMBL/GenBank/DDBJ databases">
        <authorList>
            <person name="Steffen K."/>
            <person name="Cardenas P."/>
        </authorList>
    </citation>
    <scope>NUCLEOTIDE SEQUENCE</scope>
</reference>
<keyword evidence="1 3" id="KW-0808">Transferase</keyword>
<evidence type="ECO:0000256" key="1">
    <source>
        <dbReference type="ARBA" id="ARBA00022679"/>
    </source>
</evidence>
<dbReference type="GO" id="GO:0005783">
    <property type="term" value="C:endoplasmic reticulum"/>
    <property type="evidence" value="ECO:0007669"/>
    <property type="project" value="TreeGrafter"/>
</dbReference>
<feature type="signal peptide" evidence="6">
    <location>
        <begin position="1"/>
        <end position="24"/>
    </location>
</feature>
<keyword evidence="3" id="KW-0489">Methyltransferase</keyword>
<comment type="similarity">
    <text evidence="2 3">Belongs to the class I-like SAM-binding methyltransferase superfamily. Erg6/SMT family.</text>
</comment>
<dbReference type="Pfam" id="PF02353">
    <property type="entry name" value="CMAS"/>
    <property type="match status" value="1"/>
</dbReference>
<keyword evidence="9" id="KW-1185">Reference proteome</keyword>
<feature type="domain" description="SAM-dependent methyltransferase Erg6/SMT-type" evidence="7">
    <location>
        <begin position="581"/>
        <end position="835"/>
    </location>
</feature>
<dbReference type="GO" id="GO:0016126">
    <property type="term" value="P:sterol biosynthetic process"/>
    <property type="evidence" value="ECO:0007669"/>
    <property type="project" value="TreeGrafter"/>
</dbReference>
<feature type="compositionally biased region" description="Basic and acidic residues" evidence="4">
    <location>
        <begin position="445"/>
        <end position="454"/>
    </location>
</feature>
<dbReference type="InterPro" id="IPR050447">
    <property type="entry name" value="Erg6_SMT_methyltransf"/>
</dbReference>
<feature type="transmembrane region" description="Helical" evidence="5">
    <location>
        <begin position="374"/>
        <end position="396"/>
    </location>
</feature>
<dbReference type="SUPFAM" id="SSF53335">
    <property type="entry name" value="S-adenosyl-L-methionine-dependent methyltransferases"/>
    <property type="match status" value="1"/>
</dbReference>
<evidence type="ECO:0000259" key="7">
    <source>
        <dbReference type="PROSITE" id="PS51685"/>
    </source>
</evidence>
<dbReference type="PANTHER" id="PTHR44068:SF1">
    <property type="entry name" value="HYPOTHETICAL LOC100005854"/>
    <property type="match status" value="1"/>
</dbReference>
<organism evidence="8 9">
    <name type="scientific">Geodia barretti</name>
    <name type="common">Barrett's horny sponge</name>
    <dbReference type="NCBI Taxonomy" id="519541"/>
    <lineage>
        <taxon>Eukaryota</taxon>
        <taxon>Metazoa</taxon>
        <taxon>Porifera</taxon>
        <taxon>Demospongiae</taxon>
        <taxon>Heteroscleromorpha</taxon>
        <taxon>Tetractinellida</taxon>
        <taxon>Astrophorina</taxon>
        <taxon>Geodiidae</taxon>
        <taxon>Geodia</taxon>
    </lineage>
</organism>
<evidence type="ECO:0000256" key="3">
    <source>
        <dbReference type="PROSITE-ProRule" id="PRU01022"/>
    </source>
</evidence>
<dbReference type="PROSITE" id="PS51685">
    <property type="entry name" value="SAM_MT_ERG6_SMT"/>
    <property type="match status" value="1"/>
</dbReference>
<dbReference type="InterPro" id="IPR029063">
    <property type="entry name" value="SAM-dependent_MTases_sf"/>
</dbReference>
<dbReference type="GO" id="GO:0003838">
    <property type="term" value="F:sterol 24-C-methyltransferase activity"/>
    <property type="evidence" value="ECO:0007669"/>
    <property type="project" value="TreeGrafter"/>
</dbReference>
<dbReference type="GO" id="GO:0032259">
    <property type="term" value="P:methylation"/>
    <property type="evidence" value="ECO:0007669"/>
    <property type="project" value="UniProtKB-KW"/>
</dbReference>
<dbReference type="Gene3D" id="3.40.50.150">
    <property type="entry name" value="Vaccinia Virus protein VP39"/>
    <property type="match status" value="1"/>
</dbReference>
<evidence type="ECO:0000256" key="5">
    <source>
        <dbReference type="SAM" id="Phobius"/>
    </source>
</evidence>
<keyword evidence="6" id="KW-0732">Signal</keyword>
<dbReference type="Proteomes" id="UP001174909">
    <property type="component" value="Unassembled WGS sequence"/>
</dbReference>
<evidence type="ECO:0000313" key="8">
    <source>
        <dbReference type="EMBL" id="CAI8040182.1"/>
    </source>
</evidence>
<proteinExistence type="inferred from homology"/>
<evidence type="ECO:0000256" key="6">
    <source>
        <dbReference type="SAM" id="SignalP"/>
    </source>
</evidence>
<dbReference type="EMBL" id="CASHTH010003087">
    <property type="protein sequence ID" value="CAI8040182.1"/>
    <property type="molecule type" value="Genomic_DNA"/>
</dbReference>
<keyword evidence="5" id="KW-0812">Transmembrane</keyword>
<gene>
    <name evidence="8" type="ORF">GBAR_LOCUS22385</name>
</gene>
<dbReference type="AlphaFoldDB" id="A0AA35X753"/>